<accession>A0A9P4MZT6</accession>
<proteinExistence type="predicted"/>
<feature type="domain" description="Zn(2)-C6 fungal-type" evidence="2">
    <location>
        <begin position="10"/>
        <end position="38"/>
    </location>
</feature>
<dbReference type="EMBL" id="ML986676">
    <property type="protein sequence ID" value="KAF2260637.1"/>
    <property type="molecule type" value="Genomic_DNA"/>
</dbReference>
<dbReference type="Gene3D" id="4.10.240.10">
    <property type="entry name" value="Zn(2)-C6 fungal-type DNA-binding domain"/>
    <property type="match status" value="1"/>
</dbReference>
<evidence type="ECO:0000313" key="3">
    <source>
        <dbReference type="EMBL" id="KAF2260637.1"/>
    </source>
</evidence>
<evidence type="ECO:0000256" key="1">
    <source>
        <dbReference type="ARBA" id="ARBA00023242"/>
    </source>
</evidence>
<dbReference type="CDD" id="cd00067">
    <property type="entry name" value="GAL4"/>
    <property type="match status" value="1"/>
</dbReference>
<keyword evidence="1" id="KW-0539">Nucleus</keyword>
<dbReference type="PANTHER" id="PTHR38791">
    <property type="entry name" value="ZN(II)2CYS6 TRANSCRIPTION FACTOR (EUROFUNG)-RELATED-RELATED"/>
    <property type="match status" value="1"/>
</dbReference>
<dbReference type="GO" id="GO:0008270">
    <property type="term" value="F:zinc ion binding"/>
    <property type="evidence" value="ECO:0007669"/>
    <property type="project" value="InterPro"/>
</dbReference>
<evidence type="ECO:0000313" key="4">
    <source>
        <dbReference type="Proteomes" id="UP000800093"/>
    </source>
</evidence>
<dbReference type="SMART" id="SM00066">
    <property type="entry name" value="GAL4"/>
    <property type="match status" value="1"/>
</dbReference>
<reference evidence="4" key="1">
    <citation type="journal article" date="2020" name="Stud. Mycol.">
        <title>101 Dothideomycetes genomes: A test case for predicting lifestyles and emergence of pathogens.</title>
        <authorList>
            <person name="Haridas S."/>
            <person name="Albert R."/>
            <person name="Binder M."/>
            <person name="Bloem J."/>
            <person name="LaButti K."/>
            <person name="Salamov A."/>
            <person name="Andreopoulos B."/>
            <person name="Baker S."/>
            <person name="Barry K."/>
            <person name="Bills G."/>
            <person name="Bluhm B."/>
            <person name="Cannon C."/>
            <person name="Castanera R."/>
            <person name="Culley D."/>
            <person name="Daum C."/>
            <person name="Ezra D."/>
            <person name="Gonzalez J."/>
            <person name="Henrissat B."/>
            <person name="Kuo A."/>
            <person name="Liang C."/>
            <person name="Lipzen A."/>
            <person name="Lutzoni F."/>
            <person name="Magnuson J."/>
            <person name="Mondo S."/>
            <person name="Nolan M."/>
            <person name="Ohm R."/>
            <person name="Pangilinan J."/>
            <person name="Park H.-J."/>
            <person name="Ramirez L."/>
            <person name="Alfaro M."/>
            <person name="Sun H."/>
            <person name="Tritt A."/>
            <person name="Yoshinaga Y."/>
            <person name="Zwiers L.-H."/>
            <person name="Turgeon B."/>
            <person name="Goodwin S."/>
            <person name="Spatafora J."/>
            <person name="Crous P."/>
            <person name="Grigoriev I."/>
        </authorList>
    </citation>
    <scope>NUCLEOTIDE SEQUENCE [LARGE SCALE GENOMIC DNA]</scope>
    <source>
        <strain evidence="4">CBS 304.66</strain>
    </source>
</reference>
<dbReference type="InterPro" id="IPR021858">
    <property type="entry name" value="Fun_TF"/>
</dbReference>
<dbReference type="OrthoDB" id="2991872at2759"/>
<dbReference type="Pfam" id="PF11951">
    <property type="entry name" value="Fungal_trans_2"/>
    <property type="match status" value="1"/>
</dbReference>
<dbReference type="PROSITE" id="PS50048">
    <property type="entry name" value="ZN2_CY6_FUNGAL_2"/>
    <property type="match status" value="1"/>
</dbReference>
<name>A0A9P4MZT6_9PLEO</name>
<comment type="caution">
    <text evidence="3">The sequence shown here is derived from an EMBL/GenBank/DDBJ whole genome shotgun (WGS) entry which is preliminary data.</text>
</comment>
<sequence>MGFSGRPSKGCAPCRAKRTKCDLVQPFCTQCVRKGKVCFGYRNEQDLLFRNETSLVLRKAKRRNDESGSASSSSTSSADSLAVLLSVRSPSRRAAVGDEAIYHFFAHYNEKFFAASGQENQGGFDYILPVFKQDIISGGPLPEIIKANGLAALGNVKGAPELLTAARAAQSKVLGRLNQQLQDPKKALSDSSILTCILLAVFENIICDSPHAAQALTYHLKGAATLAELRGVAQFTSDVGSGIYARMRGFMLAHCLQTRDPLPSFILHFLQDDEISQRDFEPAFYKLLARLCQLRAQHKEKGYVEESMADEARTLMDEFEAWQPNIAEWKAEERPSLPTDSSMAQSNEAYRYVWLATTWIFQRTARILASDLVIEWARADVLASPSSLAAATLDDTLRAQIELCEELKESTIYYLKTFRDTESAMRTVGGYGLLWPLYVLSTASTSTVETMQWIAVHSEQIANEFGVRQGKMMADFMKMYI</sequence>
<evidence type="ECO:0000259" key="2">
    <source>
        <dbReference type="PROSITE" id="PS50048"/>
    </source>
</evidence>
<dbReference type="PROSITE" id="PS00463">
    <property type="entry name" value="ZN2_CY6_FUNGAL_1"/>
    <property type="match status" value="1"/>
</dbReference>
<dbReference type="SUPFAM" id="SSF57701">
    <property type="entry name" value="Zn2/Cys6 DNA-binding domain"/>
    <property type="match status" value="1"/>
</dbReference>
<protein>
    <recommendedName>
        <fullName evidence="2">Zn(2)-C6 fungal-type domain-containing protein</fullName>
    </recommendedName>
</protein>
<dbReference type="InterPro" id="IPR053175">
    <property type="entry name" value="DHMBA_Reg_Transcription_Factor"/>
</dbReference>
<dbReference type="Proteomes" id="UP000800093">
    <property type="component" value="Unassembled WGS sequence"/>
</dbReference>
<dbReference type="InterPro" id="IPR001138">
    <property type="entry name" value="Zn2Cys6_DnaBD"/>
</dbReference>
<dbReference type="GO" id="GO:0000981">
    <property type="term" value="F:DNA-binding transcription factor activity, RNA polymerase II-specific"/>
    <property type="evidence" value="ECO:0007669"/>
    <property type="project" value="InterPro"/>
</dbReference>
<dbReference type="AlphaFoldDB" id="A0A9P4MZT6"/>
<dbReference type="InterPro" id="IPR036864">
    <property type="entry name" value="Zn2-C6_fun-type_DNA-bd_sf"/>
</dbReference>
<dbReference type="Pfam" id="PF00172">
    <property type="entry name" value="Zn_clus"/>
    <property type="match status" value="1"/>
</dbReference>
<organism evidence="3 4">
    <name type="scientific">Lojkania enalia</name>
    <dbReference type="NCBI Taxonomy" id="147567"/>
    <lineage>
        <taxon>Eukaryota</taxon>
        <taxon>Fungi</taxon>
        <taxon>Dikarya</taxon>
        <taxon>Ascomycota</taxon>
        <taxon>Pezizomycotina</taxon>
        <taxon>Dothideomycetes</taxon>
        <taxon>Pleosporomycetidae</taxon>
        <taxon>Pleosporales</taxon>
        <taxon>Pleosporales incertae sedis</taxon>
        <taxon>Lojkania</taxon>
    </lineage>
</organism>
<keyword evidence="4" id="KW-1185">Reference proteome</keyword>
<gene>
    <name evidence="3" type="ORF">CC78DRAFT_536295</name>
</gene>